<dbReference type="InterPro" id="IPR027417">
    <property type="entry name" value="P-loop_NTPase"/>
</dbReference>
<protein>
    <submittedName>
        <fullName evidence="2">Uncharacterized protein</fullName>
    </submittedName>
</protein>
<sequence length="354" mass="39158">MRAGRVSVLAVLFPARSLALLLQDAGAGAAEPTGPLPTGAAISAGSGTATPLSTGMVAWIHIPKTGASSPPCPFAKTLYHNRHLCPDFPVDRFLRRDGRVEDFLRCSAKLPWSCVNQFCHGAVHELFYGSHRGVGKLVNVVKDHMVGFFRQPEERLIAAWHRGKHSWKGPAPQNISEFADRIQGCQARTLTMDGWRKWEICGNPHKPSKEQVQQAVQLVSNMPFVGLAEHWDFSICLFHKVMNGTCADHDFVNMRPGSKHSNKGDSVKSLLGDWTDPYDTPLYDAAQVRFWALMAENGLNRETCARICAGATKSRPFAVHHEGAHTSNLISHFDWPGRPFYDADSAVDVDYNYV</sequence>
<keyword evidence="1" id="KW-0732">Signal</keyword>
<feature type="signal peptide" evidence="1">
    <location>
        <begin position="1"/>
        <end position="19"/>
    </location>
</feature>
<evidence type="ECO:0000313" key="2">
    <source>
        <dbReference type="EMBL" id="CAK0863792.1"/>
    </source>
</evidence>
<name>A0ABN9UUL2_9DINO</name>
<proteinExistence type="predicted"/>
<evidence type="ECO:0000256" key="1">
    <source>
        <dbReference type="SAM" id="SignalP"/>
    </source>
</evidence>
<evidence type="ECO:0000313" key="3">
    <source>
        <dbReference type="Proteomes" id="UP001189429"/>
    </source>
</evidence>
<dbReference type="Proteomes" id="UP001189429">
    <property type="component" value="Unassembled WGS sequence"/>
</dbReference>
<reference evidence="2" key="1">
    <citation type="submission" date="2023-10" db="EMBL/GenBank/DDBJ databases">
        <authorList>
            <person name="Chen Y."/>
            <person name="Shah S."/>
            <person name="Dougan E. K."/>
            <person name="Thang M."/>
            <person name="Chan C."/>
        </authorList>
    </citation>
    <scope>NUCLEOTIDE SEQUENCE [LARGE SCALE GENOMIC DNA]</scope>
</reference>
<dbReference type="Gene3D" id="3.40.50.300">
    <property type="entry name" value="P-loop containing nucleotide triphosphate hydrolases"/>
    <property type="match status" value="1"/>
</dbReference>
<comment type="caution">
    <text evidence="2">The sequence shown here is derived from an EMBL/GenBank/DDBJ whole genome shotgun (WGS) entry which is preliminary data.</text>
</comment>
<keyword evidence="3" id="KW-1185">Reference proteome</keyword>
<dbReference type="EMBL" id="CAUYUJ010016297">
    <property type="protein sequence ID" value="CAK0863792.1"/>
    <property type="molecule type" value="Genomic_DNA"/>
</dbReference>
<organism evidence="2 3">
    <name type="scientific">Prorocentrum cordatum</name>
    <dbReference type="NCBI Taxonomy" id="2364126"/>
    <lineage>
        <taxon>Eukaryota</taxon>
        <taxon>Sar</taxon>
        <taxon>Alveolata</taxon>
        <taxon>Dinophyceae</taxon>
        <taxon>Prorocentrales</taxon>
        <taxon>Prorocentraceae</taxon>
        <taxon>Prorocentrum</taxon>
    </lineage>
</organism>
<accession>A0ABN9UUL2</accession>
<feature type="chain" id="PRO_5046928534" evidence="1">
    <location>
        <begin position="20"/>
        <end position="354"/>
    </location>
</feature>
<gene>
    <name evidence="2" type="ORF">PCOR1329_LOCUS51837</name>
</gene>